<dbReference type="Gene3D" id="3.50.7.10">
    <property type="entry name" value="GroEL"/>
    <property type="match status" value="1"/>
</dbReference>
<dbReference type="Gene3D" id="1.10.560.10">
    <property type="entry name" value="GroEL-like equatorial domain"/>
    <property type="match status" value="1"/>
</dbReference>
<sequence>MGKRLVFDDDARRALRIGVEQLAGAVCVTLGPRGRNVVIERAHGMPTITNDGLGIAQEIELLDPFENLGVRLVREAAVKTGEVAGDGTTTATVLARSLVAEGLRELAAGHNPQRLRRGIERAVVAVVADLKRRARPVAGPDDLRRIATVSARHDEVLGRIVAEAFERTGTKGIVHVENGRGTTTTLEVAEGLQIEAGYQSPYFVTDAESMVARLEDPLVLVSDLKFASSRDVVPVMELAARLGRPLVIVAGEISDEALAVLVVNRLRGTVASVSIKMPGIGEARRERLEDLAVATGARLLGADQGSSLEHVTDQDLGRARRVECERELTTIVAGGGRPESLRGHVAQLEHRLQSARGSERDSLRERIARLTGGIAVIHVGGFTDIDVQERRNRVEDAIAATRSAVEEGIITGGGVALLRSQPAIDALAARDAGEAAGLALVKRALEAPLRQIAENAGVRGALAAERVRAGSGSFGFDALAGDYADLDERGVIDAARVVRCALENAASIATLVLTTDALVVEDDEGGEDGAPGTN</sequence>
<dbReference type="AlphaFoldDB" id="A0A849SJ45"/>
<dbReference type="GO" id="GO:0005524">
    <property type="term" value="F:ATP binding"/>
    <property type="evidence" value="ECO:0007669"/>
    <property type="project" value="InterPro"/>
</dbReference>
<evidence type="ECO:0000256" key="1">
    <source>
        <dbReference type="ARBA" id="ARBA00006607"/>
    </source>
</evidence>
<evidence type="ECO:0000256" key="3">
    <source>
        <dbReference type="RuleBase" id="RU000418"/>
    </source>
</evidence>
<dbReference type="InterPro" id="IPR027413">
    <property type="entry name" value="GROEL-like_equatorial_sf"/>
</dbReference>
<dbReference type="Pfam" id="PF00118">
    <property type="entry name" value="Cpn60_TCP1"/>
    <property type="match status" value="1"/>
</dbReference>
<dbReference type="InterPro" id="IPR002423">
    <property type="entry name" value="Cpn60/GroEL/TCP-1"/>
</dbReference>
<dbReference type="EMBL" id="JABFRW010000123">
    <property type="protein sequence ID" value="NOT34461.1"/>
    <property type="molecule type" value="Genomic_DNA"/>
</dbReference>
<evidence type="ECO:0000313" key="6">
    <source>
        <dbReference type="Proteomes" id="UP000580839"/>
    </source>
</evidence>
<dbReference type="Gene3D" id="3.30.260.10">
    <property type="entry name" value="TCP-1-like chaperonin intermediate domain"/>
    <property type="match status" value="1"/>
</dbReference>
<evidence type="ECO:0000313" key="5">
    <source>
        <dbReference type="EMBL" id="NOT34461.1"/>
    </source>
</evidence>
<dbReference type="SUPFAM" id="SSF54849">
    <property type="entry name" value="GroEL-intermediate domain like"/>
    <property type="match status" value="1"/>
</dbReference>
<proteinExistence type="inferred from homology"/>
<comment type="similarity">
    <text evidence="1 3">Belongs to the chaperonin (HSP60) family.</text>
</comment>
<accession>A0A849SJ45</accession>
<dbReference type="InterPro" id="IPR027409">
    <property type="entry name" value="GroEL-like_apical_dom_sf"/>
</dbReference>
<name>A0A849SJ45_UNCEI</name>
<protein>
    <recommendedName>
        <fullName evidence="4">60 kDa chaperonin</fullName>
    </recommendedName>
</protein>
<dbReference type="SUPFAM" id="SSF52029">
    <property type="entry name" value="GroEL apical domain-like"/>
    <property type="match status" value="1"/>
</dbReference>
<dbReference type="NCBIfam" id="NF009488">
    <property type="entry name" value="PRK12850.1"/>
    <property type="match status" value="1"/>
</dbReference>
<dbReference type="FunFam" id="3.50.7.10:FF:000001">
    <property type="entry name" value="60 kDa chaperonin"/>
    <property type="match status" value="1"/>
</dbReference>
<dbReference type="GO" id="GO:0042026">
    <property type="term" value="P:protein refolding"/>
    <property type="evidence" value="ECO:0007669"/>
    <property type="project" value="InterPro"/>
</dbReference>
<comment type="subunit">
    <text evidence="4">Forms a cylinder of 14 subunits composed of two heptameric rings stacked back-to-back. Interacts with the co-chaperonin GroES.</text>
</comment>
<dbReference type="NCBIfam" id="NF009489">
    <property type="entry name" value="PRK12851.1"/>
    <property type="match status" value="1"/>
</dbReference>
<dbReference type="CDD" id="cd03344">
    <property type="entry name" value="GroEL"/>
    <property type="match status" value="1"/>
</dbReference>
<dbReference type="PRINTS" id="PR00298">
    <property type="entry name" value="CHAPERONIN60"/>
</dbReference>
<dbReference type="PANTHER" id="PTHR45633">
    <property type="entry name" value="60 KDA HEAT SHOCK PROTEIN, MITOCHONDRIAL"/>
    <property type="match status" value="1"/>
</dbReference>
<reference evidence="5 6" key="1">
    <citation type="submission" date="2020-04" db="EMBL/GenBank/DDBJ databases">
        <title>Metagenomic profiling of ammonia- and methane-oxidizing microorganisms in a Dutch drinking water treatment plant.</title>
        <authorList>
            <person name="Poghosyan L."/>
            <person name="Leucker S."/>
        </authorList>
    </citation>
    <scope>NUCLEOTIDE SEQUENCE [LARGE SCALE GENOMIC DNA]</scope>
    <source>
        <strain evidence="5">S-RSF-IL-03</strain>
    </source>
</reference>
<dbReference type="NCBIfam" id="NF000592">
    <property type="entry name" value="PRK00013.1"/>
    <property type="match status" value="1"/>
</dbReference>
<dbReference type="Proteomes" id="UP000580839">
    <property type="component" value="Unassembled WGS sequence"/>
</dbReference>
<comment type="caution">
    <text evidence="5">The sequence shown here is derived from an EMBL/GenBank/DDBJ whole genome shotgun (WGS) entry which is preliminary data.</text>
</comment>
<dbReference type="GO" id="GO:0140662">
    <property type="term" value="F:ATP-dependent protein folding chaperone"/>
    <property type="evidence" value="ECO:0007669"/>
    <property type="project" value="InterPro"/>
</dbReference>
<keyword evidence="2" id="KW-0143">Chaperone</keyword>
<evidence type="ECO:0000256" key="4">
    <source>
        <dbReference type="RuleBase" id="RU000419"/>
    </source>
</evidence>
<comment type="function">
    <text evidence="4">Together with its co-chaperonin GroES, plays an essential role in assisting protein folding. The GroEL-GroES system forms a nano-cage that allows encapsulation of the non-native substrate proteins and provides a physical environment optimized to promote and accelerate protein folding.</text>
</comment>
<dbReference type="NCBIfam" id="TIGR02348">
    <property type="entry name" value="GroEL"/>
    <property type="match status" value="1"/>
</dbReference>
<gene>
    <name evidence="5" type="primary">groL</name>
    <name evidence="5" type="ORF">HOP12_09860</name>
</gene>
<dbReference type="InterPro" id="IPR027410">
    <property type="entry name" value="TCP-1-like_intermed_sf"/>
</dbReference>
<dbReference type="SUPFAM" id="SSF48592">
    <property type="entry name" value="GroEL equatorial domain-like"/>
    <property type="match status" value="1"/>
</dbReference>
<dbReference type="InterPro" id="IPR001844">
    <property type="entry name" value="Cpn60/GroEL"/>
</dbReference>
<organism evidence="5 6">
    <name type="scientific">Eiseniibacteriota bacterium</name>
    <dbReference type="NCBI Taxonomy" id="2212470"/>
    <lineage>
        <taxon>Bacteria</taxon>
        <taxon>Candidatus Eiseniibacteriota</taxon>
    </lineage>
</organism>
<evidence type="ECO:0000256" key="2">
    <source>
        <dbReference type="ARBA" id="ARBA00023186"/>
    </source>
</evidence>
<dbReference type="NCBIfam" id="NF009487">
    <property type="entry name" value="PRK12849.1"/>
    <property type="match status" value="1"/>
</dbReference>